<name>A0ABV9E5F0_9ACTN</name>
<feature type="domain" description="FAD-binding PCMH-type" evidence="4">
    <location>
        <begin position="52"/>
        <end position="239"/>
    </location>
</feature>
<dbReference type="InterPro" id="IPR016170">
    <property type="entry name" value="Cytok_DH_C_sf"/>
</dbReference>
<keyword evidence="6" id="KW-1185">Reference proteome</keyword>
<dbReference type="Proteomes" id="UP001595923">
    <property type="component" value="Unassembled WGS sequence"/>
</dbReference>
<dbReference type="InterPro" id="IPR036318">
    <property type="entry name" value="FAD-bd_PCMH-like_sf"/>
</dbReference>
<dbReference type="InterPro" id="IPR016164">
    <property type="entry name" value="FAD-linked_Oxase-like_C"/>
</dbReference>
<evidence type="ECO:0000259" key="4">
    <source>
        <dbReference type="PROSITE" id="PS51387"/>
    </source>
</evidence>
<protein>
    <submittedName>
        <fullName evidence="5">FAD-binding oxidoreductase</fullName>
    </submittedName>
</protein>
<accession>A0ABV9E5F0</accession>
<dbReference type="PANTHER" id="PTHR11748:SF114">
    <property type="entry name" value="ARYL-ALCOHOL OXIDASE VANILLYL-ALCOHOL OXIDASE (AFU_ORTHOLOGUE AFUA_3G09500)-RELATED"/>
    <property type="match status" value="1"/>
</dbReference>
<gene>
    <name evidence="5" type="ORF">ACFO4E_23595</name>
</gene>
<dbReference type="PANTHER" id="PTHR11748">
    <property type="entry name" value="D-LACTATE DEHYDROGENASE"/>
    <property type="match status" value="1"/>
</dbReference>
<dbReference type="RefSeq" id="WP_378578361.1">
    <property type="nucleotide sequence ID" value="NZ_JBHSFQ010000029.1"/>
</dbReference>
<dbReference type="InterPro" id="IPR006094">
    <property type="entry name" value="Oxid_FAD_bind_N"/>
</dbReference>
<dbReference type="SUPFAM" id="SSF55103">
    <property type="entry name" value="FAD-linked oxidases, C-terminal domain"/>
    <property type="match status" value="1"/>
</dbReference>
<dbReference type="Gene3D" id="3.40.462.10">
    <property type="entry name" value="FAD-linked oxidases, C-terminal domain"/>
    <property type="match status" value="1"/>
</dbReference>
<comment type="caution">
    <text evidence="5">The sequence shown here is derived from an EMBL/GenBank/DDBJ whole genome shotgun (WGS) entry which is preliminary data.</text>
</comment>
<sequence length="538" mass="57655">MTTPEPAVAGGSAGSGTAYARAVREWRAVLGDAHVHTDRDTLDRAGAATYHTGRRPVGVIRPGSRDEVRACLRIAARHRVPVYPVSTGRNWGYGSAVPVRDGCVLMPLSRMDRITDFDERLAYATVEPGVTQRQLHDFLREHGSRLTFSTTGSTPDSSLMGNVLERGLGEGRNGDRFSHVCGMEVVLATGERLCTGFSGHPKATTGPLHRWGVGPWLDGLFTQSNLGVVTRMTLWLTPLPARATAFTFRAAPGPALAAVVDAVRGLRLHTVLNSGFVIANDIREIAARQQYPWDLAGGRTPLPDAVRQGLRRTWDVGAWNGEGVLHAAGDRHADALRGLVADALGGRVADLRFRETDPAAAGAPTERHLAMAYWRGRTPPPAGGADLDRDRCGLIWACPTMPLDGAHVTAAVHELEKIAAEHGFEPNIGLNSACDRTLVATAAIAYDRQVPGEDARALSAYEETQRRMAAAGYPSYRLSTHAMAHAPPTDDDRPAVLHRLKTALDPADVLSPGRYDLRHMWPGPAGDPAAHDPAGAGA</sequence>
<keyword evidence="1" id="KW-0285">Flavoprotein</keyword>
<proteinExistence type="predicted"/>
<keyword evidence="3" id="KW-0560">Oxidoreductase</keyword>
<dbReference type="Gene3D" id="3.30.43.10">
    <property type="entry name" value="Uridine Diphospho-n-acetylenolpyruvylglucosamine Reductase, domain 2"/>
    <property type="match status" value="1"/>
</dbReference>
<dbReference type="Gene3D" id="3.30.465.10">
    <property type="match status" value="1"/>
</dbReference>
<evidence type="ECO:0000256" key="2">
    <source>
        <dbReference type="ARBA" id="ARBA00022827"/>
    </source>
</evidence>
<evidence type="ECO:0000313" key="5">
    <source>
        <dbReference type="EMBL" id="MFC4564853.1"/>
    </source>
</evidence>
<evidence type="ECO:0000313" key="6">
    <source>
        <dbReference type="Proteomes" id="UP001595923"/>
    </source>
</evidence>
<reference evidence="6" key="1">
    <citation type="journal article" date="2019" name="Int. J. Syst. Evol. Microbiol.">
        <title>The Global Catalogue of Microorganisms (GCM) 10K type strain sequencing project: providing services to taxonomists for standard genome sequencing and annotation.</title>
        <authorList>
            <consortium name="The Broad Institute Genomics Platform"/>
            <consortium name="The Broad Institute Genome Sequencing Center for Infectious Disease"/>
            <person name="Wu L."/>
            <person name="Ma J."/>
        </authorList>
    </citation>
    <scope>NUCLEOTIDE SEQUENCE [LARGE SCALE GENOMIC DNA]</scope>
    <source>
        <strain evidence="6">XZYJ18</strain>
    </source>
</reference>
<evidence type="ECO:0000256" key="3">
    <source>
        <dbReference type="ARBA" id="ARBA00023002"/>
    </source>
</evidence>
<dbReference type="EMBL" id="JBHSFQ010000029">
    <property type="protein sequence ID" value="MFC4564853.1"/>
    <property type="molecule type" value="Genomic_DNA"/>
</dbReference>
<keyword evidence="2" id="KW-0274">FAD</keyword>
<dbReference type="InterPro" id="IPR016169">
    <property type="entry name" value="FAD-bd_PCMH_sub2"/>
</dbReference>
<organism evidence="5 6">
    <name type="scientific">Nocardiopsis mangrovi</name>
    <dbReference type="NCBI Taxonomy" id="1179818"/>
    <lineage>
        <taxon>Bacteria</taxon>
        <taxon>Bacillati</taxon>
        <taxon>Actinomycetota</taxon>
        <taxon>Actinomycetes</taxon>
        <taxon>Streptosporangiales</taxon>
        <taxon>Nocardiopsidaceae</taxon>
        <taxon>Nocardiopsis</taxon>
    </lineage>
</organism>
<dbReference type="InterPro" id="IPR016167">
    <property type="entry name" value="FAD-bd_PCMH_sub1"/>
</dbReference>
<evidence type="ECO:0000256" key="1">
    <source>
        <dbReference type="ARBA" id="ARBA00022630"/>
    </source>
</evidence>
<dbReference type="InterPro" id="IPR016166">
    <property type="entry name" value="FAD-bd_PCMH"/>
</dbReference>
<dbReference type="Pfam" id="PF01565">
    <property type="entry name" value="FAD_binding_4"/>
    <property type="match status" value="1"/>
</dbReference>
<dbReference type="PROSITE" id="PS51387">
    <property type="entry name" value="FAD_PCMH"/>
    <property type="match status" value="1"/>
</dbReference>
<dbReference type="SUPFAM" id="SSF56176">
    <property type="entry name" value="FAD-binding/transporter-associated domain-like"/>
    <property type="match status" value="1"/>
</dbReference>